<sequence length="100" mass="11506">MEILIFITTCTKSIIDMIENDNFSIIFQAAVVTNVMNIDNAIELNEILEDGIGDKDDEEAFFDNNVELPSSFTNMERTNLTIDDNWIVTNQRVRMILRES</sequence>
<dbReference type="EMBL" id="NBSK02000004">
    <property type="protein sequence ID" value="KAJ0211416.1"/>
    <property type="molecule type" value="Genomic_DNA"/>
</dbReference>
<evidence type="ECO:0000313" key="2">
    <source>
        <dbReference type="Proteomes" id="UP000235145"/>
    </source>
</evidence>
<dbReference type="Proteomes" id="UP000235145">
    <property type="component" value="Unassembled WGS sequence"/>
</dbReference>
<comment type="caution">
    <text evidence="1">The sequence shown here is derived from an EMBL/GenBank/DDBJ whole genome shotgun (WGS) entry which is preliminary data.</text>
</comment>
<accession>A0A9R1XFV9</accession>
<name>A0A9R1XFV9_LACSA</name>
<keyword evidence="2" id="KW-1185">Reference proteome</keyword>
<reference evidence="1 2" key="1">
    <citation type="journal article" date="2017" name="Nat. Commun.">
        <title>Genome assembly with in vitro proximity ligation data and whole-genome triplication in lettuce.</title>
        <authorList>
            <person name="Reyes-Chin-Wo S."/>
            <person name="Wang Z."/>
            <person name="Yang X."/>
            <person name="Kozik A."/>
            <person name="Arikit S."/>
            <person name="Song C."/>
            <person name="Xia L."/>
            <person name="Froenicke L."/>
            <person name="Lavelle D.O."/>
            <person name="Truco M.J."/>
            <person name="Xia R."/>
            <person name="Zhu S."/>
            <person name="Xu C."/>
            <person name="Xu H."/>
            <person name="Xu X."/>
            <person name="Cox K."/>
            <person name="Korf I."/>
            <person name="Meyers B.C."/>
            <person name="Michelmore R.W."/>
        </authorList>
    </citation>
    <scope>NUCLEOTIDE SEQUENCE [LARGE SCALE GENOMIC DNA]</scope>
    <source>
        <strain evidence="2">cv. Salinas</strain>
        <tissue evidence="1">Seedlings</tissue>
    </source>
</reference>
<evidence type="ECO:0000313" key="1">
    <source>
        <dbReference type="EMBL" id="KAJ0211416.1"/>
    </source>
</evidence>
<proteinExistence type="predicted"/>
<dbReference type="AlphaFoldDB" id="A0A9R1XFV9"/>
<protein>
    <submittedName>
        <fullName evidence="1">Uncharacterized protein</fullName>
    </submittedName>
</protein>
<organism evidence="1 2">
    <name type="scientific">Lactuca sativa</name>
    <name type="common">Garden lettuce</name>
    <dbReference type="NCBI Taxonomy" id="4236"/>
    <lineage>
        <taxon>Eukaryota</taxon>
        <taxon>Viridiplantae</taxon>
        <taxon>Streptophyta</taxon>
        <taxon>Embryophyta</taxon>
        <taxon>Tracheophyta</taxon>
        <taxon>Spermatophyta</taxon>
        <taxon>Magnoliopsida</taxon>
        <taxon>eudicotyledons</taxon>
        <taxon>Gunneridae</taxon>
        <taxon>Pentapetalae</taxon>
        <taxon>asterids</taxon>
        <taxon>campanulids</taxon>
        <taxon>Asterales</taxon>
        <taxon>Asteraceae</taxon>
        <taxon>Cichorioideae</taxon>
        <taxon>Cichorieae</taxon>
        <taxon>Lactucinae</taxon>
        <taxon>Lactuca</taxon>
    </lineage>
</organism>
<gene>
    <name evidence="1" type="ORF">LSAT_V11C400186060</name>
</gene>